<keyword evidence="3" id="KW-1185">Reference proteome</keyword>
<proteinExistence type="predicted"/>
<dbReference type="Proteomes" id="UP000299102">
    <property type="component" value="Unassembled WGS sequence"/>
</dbReference>
<evidence type="ECO:0000256" key="1">
    <source>
        <dbReference type="SAM" id="MobiDB-lite"/>
    </source>
</evidence>
<feature type="region of interest" description="Disordered" evidence="1">
    <location>
        <begin position="34"/>
        <end position="55"/>
    </location>
</feature>
<protein>
    <submittedName>
        <fullName evidence="2">Uncharacterized protein</fullName>
    </submittedName>
</protein>
<organism evidence="2 3">
    <name type="scientific">Eumeta variegata</name>
    <name type="common">Bagworm moth</name>
    <name type="synonym">Eumeta japonica</name>
    <dbReference type="NCBI Taxonomy" id="151549"/>
    <lineage>
        <taxon>Eukaryota</taxon>
        <taxon>Metazoa</taxon>
        <taxon>Ecdysozoa</taxon>
        <taxon>Arthropoda</taxon>
        <taxon>Hexapoda</taxon>
        <taxon>Insecta</taxon>
        <taxon>Pterygota</taxon>
        <taxon>Neoptera</taxon>
        <taxon>Endopterygota</taxon>
        <taxon>Lepidoptera</taxon>
        <taxon>Glossata</taxon>
        <taxon>Ditrysia</taxon>
        <taxon>Tineoidea</taxon>
        <taxon>Psychidae</taxon>
        <taxon>Oiketicinae</taxon>
        <taxon>Eumeta</taxon>
    </lineage>
</organism>
<accession>A0A4C1YX08</accession>
<feature type="compositionally biased region" description="Polar residues" evidence="1">
    <location>
        <begin position="149"/>
        <end position="164"/>
    </location>
</feature>
<dbReference type="EMBL" id="BGZK01001412">
    <property type="protein sequence ID" value="GBP79364.1"/>
    <property type="molecule type" value="Genomic_DNA"/>
</dbReference>
<sequence>MQLIAPPHPATAHLEDVFRFQTTWRRTVIKSSNAAAKMASHPKPGTRPEHSPINGQTSIRATREQLIIAAPRTLAHTGGVPPDKRQLYEQLMPAAVSQYFVSHARSRARFKLFRLNTTRGAGEIAKVNIVQSDGCCVGSALRSRHRSVNSRPTGQNNGLTSKMR</sequence>
<reference evidence="2 3" key="1">
    <citation type="journal article" date="2019" name="Commun. Biol.">
        <title>The bagworm genome reveals a unique fibroin gene that provides high tensile strength.</title>
        <authorList>
            <person name="Kono N."/>
            <person name="Nakamura H."/>
            <person name="Ohtoshi R."/>
            <person name="Tomita M."/>
            <person name="Numata K."/>
            <person name="Arakawa K."/>
        </authorList>
    </citation>
    <scope>NUCLEOTIDE SEQUENCE [LARGE SCALE GENOMIC DNA]</scope>
</reference>
<gene>
    <name evidence="2" type="ORF">EVAR_59208_1</name>
</gene>
<evidence type="ECO:0000313" key="3">
    <source>
        <dbReference type="Proteomes" id="UP000299102"/>
    </source>
</evidence>
<name>A0A4C1YX08_EUMVA</name>
<feature type="region of interest" description="Disordered" evidence="1">
    <location>
        <begin position="143"/>
        <end position="164"/>
    </location>
</feature>
<evidence type="ECO:0000313" key="2">
    <source>
        <dbReference type="EMBL" id="GBP79364.1"/>
    </source>
</evidence>
<dbReference type="AlphaFoldDB" id="A0A4C1YX08"/>
<comment type="caution">
    <text evidence="2">The sequence shown here is derived from an EMBL/GenBank/DDBJ whole genome shotgun (WGS) entry which is preliminary data.</text>
</comment>